<reference evidence="3" key="1">
    <citation type="submission" date="2021-06" db="EMBL/GenBank/DDBJ databases">
        <title>Comparative genomics, transcriptomics and evolutionary studies reveal genomic signatures of adaptation to plant cell wall in hemibiotrophic fungi.</title>
        <authorList>
            <consortium name="DOE Joint Genome Institute"/>
            <person name="Baroncelli R."/>
            <person name="Diaz J.F."/>
            <person name="Benocci T."/>
            <person name="Peng M."/>
            <person name="Battaglia E."/>
            <person name="Haridas S."/>
            <person name="Andreopoulos W."/>
            <person name="Labutti K."/>
            <person name="Pangilinan J."/>
            <person name="Floch G.L."/>
            <person name="Makela M.R."/>
            <person name="Henrissat B."/>
            <person name="Grigoriev I.V."/>
            <person name="Crouch J.A."/>
            <person name="De Vries R.P."/>
            <person name="Sukno S.A."/>
            <person name="Thon M.R."/>
        </authorList>
    </citation>
    <scope>NUCLEOTIDE SEQUENCE</scope>
    <source>
        <strain evidence="3">MAFF235873</strain>
    </source>
</reference>
<feature type="transmembrane region" description="Helical" evidence="2">
    <location>
        <begin position="195"/>
        <end position="216"/>
    </location>
</feature>
<feature type="transmembrane region" description="Helical" evidence="2">
    <location>
        <begin position="45"/>
        <end position="63"/>
    </location>
</feature>
<evidence type="ECO:0000256" key="2">
    <source>
        <dbReference type="SAM" id="Phobius"/>
    </source>
</evidence>
<feature type="transmembrane region" description="Helical" evidence="2">
    <location>
        <begin position="133"/>
        <end position="151"/>
    </location>
</feature>
<keyword evidence="4" id="KW-1185">Reference proteome</keyword>
<gene>
    <name evidence="3" type="ORF">LX32DRAFT_733123</name>
</gene>
<dbReference type="Proteomes" id="UP001232148">
    <property type="component" value="Unassembled WGS sequence"/>
</dbReference>
<evidence type="ECO:0000313" key="3">
    <source>
        <dbReference type="EMBL" id="KAK2021938.1"/>
    </source>
</evidence>
<evidence type="ECO:0000256" key="1">
    <source>
        <dbReference type="SAM" id="MobiDB-lite"/>
    </source>
</evidence>
<keyword evidence="2" id="KW-0812">Transmembrane</keyword>
<sequence length="354" mass="40487">MSKAGEAPSARLASPASDSKESPSSHTARYTKVYRFFGFTHGYNFPLWVIFAGGMLAFSLSRLPDLDYDGRFRNGFKEQFGLAPGYWYYFHEGHYRYGMLIHLACILPAGILMTLQFTPVIRHKFLLFHRINGYVIILLCLVSNAAALVIMRHQQGGNRTSTQVVETLMAITTTVGILLAWWNIRRKQIDQHRAWMLRTMIYMGAIITSRIVNLAAMRITTQLANAWAVWMCDEISFLYAKEGLEFPKATYPDCFLPDGSLDRWKHVAVLAVENSDMPEQLGSSVYISYGGILWLCLFLHMVGVEIYLWMTPRESERLRRVSYEKQLEAGYRNPGSAGLVWERWADADPWTPAK</sequence>
<protein>
    <submittedName>
        <fullName evidence="3">Uncharacterized protein</fullName>
    </submittedName>
</protein>
<proteinExistence type="predicted"/>
<organism evidence="3 4">
    <name type="scientific">Colletotrichum zoysiae</name>
    <dbReference type="NCBI Taxonomy" id="1216348"/>
    <lineage>
        <taxon>Eukaryota</taxon>
        <taxon>Fungi</taxon>
        <taxon>Dikarya</taxon>
        <taxon>Ascomycota</taxon>
        <taxon>Pezizomycotina</taxon>
        <taxon>Sordariomycetes</taxon>
        <taxon>Hypocreomycetidae</taxon>
        <taxon>Glomerellales</taxon>
        <taxon>Glomerellaceae</taxon>
        <taxon>Colletotrichum</taxon>
        <taxon>Colletotrichum graminicola species complex</taxon>
    </lineage>
</organism>
<feature type="transmembrane region" description="Helical" evidence="2">
    <location>
        <begin position="97"/>
        <end position="121"/>
    </location>
</feature>
<feature type="transmembrane region" description="Helical" evidence="2">
    <location>
        <begin position="163"/>
        <end position="183"/>
    </location>
</feature>
<keyword evidence="2" id="KW-0472">Membrane</keyword>
<dbReference type="Pfam" id="PF10067">
    <property type="entry name" value="DUF2306"/>
    <property type="match status" value="1"/>
</dbReference>
<dbReference type="AlphaFoldDB" id="A0AAD9H4I3"/>
<accession>A0AAD9H4I3</accession>
<name>A0AAD9H4I3_9PEZI</name>
<evidence type="ECO:0000313" key="4">
    <source>
        <dbReference type="Proteomes" id="UP001232148"/>
    </source>
</evidence>
<dbReference type="InterPro" id="IPR018750">
    <property type="entry name" value="DUF2306_membrane"/>
</dbReference>
<dbReference type="EMBL" id="MU843070">
    <property type="protein sequence ID" value="KAK2021938.1"/>
    <property type="molecule type" value="Genomic_DNA"/>
</dbReference>
<feature type="transmembrane region" description="Helical" evidence="2">
    <location>
        <begin position="286"/>
        <end position="310"/>
    </location>
</feature>
<keyword evidence="2" id="KW-1133">Transmembrane helix</keyword>
<feature type="region of interest" description="Disordered" evidence="1">
    <location>
        <begin position="1"/>
        <end position="24"/>
    </location>
</feature>
<comment type="caution">
    <text evidence="3">The sequence shown here is derived from an EMBL/GenBank/DDBJ whole genome shotgun (WGS) entry which is preliminary data.</text>
</comment>